<dbReference type="PROSITE" id="PS00622">
    <property type="entry name" value="HTH_LUXR_1"/>
    <property type="match status" value="1"/>
</dbReference>
<dbReference type="InterPro" id="IPR036693">
    <property type="entry name" value="TF_LuxR_autoind-bd_dom_sf"/>
</dbReference>
<reference evidence="5 6" key="1">
    <citation type="submission" date="2016-05" db="EMBL/GenBank/DDBJ databases">
        <authorList>
            <person name="Lavstsen T."/>
            <person name="Jespersen J.S."/>
        </authorList>
    </citation>
    <scope>NUCLEOTIDE SEQUENCE [LARGE SCALE GENOMIC DNA]</scope>
    <source>
        <strain evidence="5 6">KCJ1736</strain>
    </source>
</reference>
<dbReference type="Gene3D" id="3.30.450.80">
    <property type="entry name" value="Transcription factor LuxR-like, autoinducer-binding domain"/>
    <property type="match status" value="1"/>
</dbReference>
<accession>A0A176XHP4</accession>
<gene>
    <name evidence="5" type="ORF">A7J57_21315</name>
</gene>
<organism evidence="5 6">
    <name type="scientific">Agrobacterium tumefaciens</name>
    <dbReference type="NCBI Taxonomy" id="358"/>
    <lineage>
        <taxon>Bacteria</taxon>
        <taxon>Pseudomonadati</taxon>
        <taxon>Pseudomonadota</taxon>
        <taxon>Alphaproteobacteria</taxon>
        <taxon>Hyphomicrobiales</taxon>
        <taxon>Rhizobiaceae</taxon>
        <taxon>Rhizobium/Agrobacterium group</taxon>
        <taxon>Agrobacterium</taxon>
        <taxon>Agrobacterium tumefaciens complex</taxon>
    </lineage>
</organism>
<sequence>MQKTEAAALKSIGVDCVREIAGLNTQFDIFRFLKRLTEAWEFKAFMVLDLSTEVSSELSQYTVITSWPAELLQRYDEEGELQHSRVMAQLRKSTVPFSVSLEFLVEGEGHVLKKSVVALFERFEMINSVWFPVHDVTLTRGAVSFSGNKTVLPEARLAELFYISAHVFARLSEIRRLDLRVPETLSEREIDCLNWTAAGKTSAEIAEIMMLSEHTINHYLNRATKKLDTVNRTQAVAKALRVGIIK</sequence>
<dbReference type="GO" id="GO:0003677">
    <property type="term" value="F:DNA binding"/>
    <property type="evidence" value="ECO:0007669"/>
    <property type="project" value="UniProtKB-KW"/>
</dbReference>
<dbReference type="Pfam" id="PF03472">
    <property type="entry name" value="Autoind_bind"/>
    <property type="match status" value="1"/>
</dbReference>
<dbReference type="Pfam" id="PF00196">
    <property type="entry name" value="GerE"/>
    <property type="match status" value="1"/>
</dbReference>
<dbReference type="PROSITE" id="PS50043">
    <property type="entry name" value="HTH_LUXR_2"/>
    <property type="match status" value="1"/>
</dbReference>
<keyword evidence="2" id="KW-0238">DNA-binding</keyword>
<name>A0A176XHP4_AGRTU</name>
<feature type="domain" description="HTH luxR-type" evidence="4">
    <location>
        <begin position="178"/>
        <end position="243"/>
    </location>
</feature>
<proteinExistence type="predicted"/>
<protein>
    <submittedName>
        <fullName evidence="5">LuxR family transcriptional regulator</fullName>
    </submittedName>
</protein>
<dbReference type="SUPFAM" id="SSF75516">
    <property type="entry name" value="Pheromone-binding domain of LuxR-like quorum-sensing transcription factors"/>
    <property type="match status" value="1"/>
</dbReference>
<dbReference type="PANTHER" id="PTHR44688">
    <property type="entry name" value="DNA-BINDING TRANSCRIPTIONAL ACTIVATOR DEVR_DOSR"/>
    <property type="match status" value="1"/>
</dbReference>
<dbReference type="RefSeq" id="WP_063947727.1">
    <property type="nucleotide sequence ID" value="NZ_CP072308.1"/>
</dbReference>
<dbReference type="EMBL" id="LXPS01000005">
    <property type="protein sequence ID" value="OAE48567.1"/>
    <property type="molecule type" value="Genomic_DNA"/>
</dbReference>
<dbReference type="AlphaFoldDB" id="A0A176XHP4"/>
<dbReference type="SUPFAM" id="SSF46894">
    <property type="entry name" value="C-terminal effector domain of the bipartite response regulators"/>
    <property type="match status" value="1"/>
</dbReference>
<evidence type="ECO:0000256" key="3">
    <source>
        <dbReference type="ARBA" id="ARBA00023163"/>
    </source>
</evidence>
<evidence type="ECO:0000256" key="1">
    <source>
        <dbReference type="ARBA" id="ARBA00023015"/>
    </source>
</evidence>
<dbReference type="InterPro" id="IPR005143">
    <property type="entry name" value="TF_LuxR_autoind-bd_dom"/>
</dbReference>
<keyword evidence="1" id="KW-0805">Transcription regulation</keyword>
<dbReference type="SMART" id="SM00421">
    <property type="entry name" value="HTH_LUXR"/>
    <property type="match status" value="1"/>
</dbReference>
<dbReference type="InterPro" id="IPR036388">
    <property type="entry name" value="WH-like_DNA-bd_sf"/>
</dbReference>
<evidence type="ECO:0000259" key="4">
    <source>
        <dbReference type="PROSITE" id="PS50043"/>
    </source>
</evidence>
<dbReference type="Gene3D" id="1.10.10.10">
    <property type="entry name" value="Winged helix-like DNA-binding domain superfamily/Winged helix DNA-binding domain"/>
    <property type="match status" value="1"/>
</dbReference>
<evidence type="ECO:0000313" key="5">
    <source>
        <dbReference type="EMBL" id="OAE48567.1"/>
    </source>
</evidence>
<evidence type="ECO:0000256" key="2">
    <source>
        <dbReference type="ARBA" id="ARBA00023125"/>
    </source>
</evidence>
<dbReference type="GO" id="GO:0006355">
    <property type="term" value="P:regulation of DNA-templated transcription"/>
    <property type="evidence" value="ECO:0007669"/>
    <property type="project" value="InterPro"/>
</dbReference>
<dbReference type="CDD" id="cd06170">
    <property type="entry name" value="LuxR_C_like"/>
    <property type="match status" value="1"/>
</dbReference>
<dbReference type="InterPro" id="IPR016032">
    <property type="entry name" value="Sig_transdc_resp-reg_C-effctor"/>
</dbReference>
<dbReference type="PANTHER" id="PTHR44688:SF16">
    <property type="entry name" value="DNA-BINDING TRANSCRIPTIONAL ACTIVATOR DEVR_DOSR"/>
    <property type="match status" value="1"/>
</dbReference>
<comment type="caution">
    <text evidence="5">The sequence shown here is derived from an EMBL/GenBank/DDBJ whole genome shotgun (WGS) entry which is preliminary data.</text>
</comment>
<evidence type="ECO:0000313" key="6">
    <source>
        <dbReference type="Proteomes" id="UP000077098"/>
    </source>
</evidence>
<keyword evidence="3" id="KW-0804">Transcription</keyword>
<dbReference type="PRINTS" id="PR00038">
    <property type="entry name" value="HTHLUXR"/>
</dbReference>
<dbReference type="Proteomes" id="UP000077098">
    <property type="component" value="Unassembled WGS sequence"/>
</dbReference>
<dbReference type="InterPro" id="IPR000792">
    <property type="entry name" value="Tscrpt_reg_LuxR_C"/>
</dbReference>